<dbReference type="Proteomes" id="UP000695022">
    <property type="component" value="Unplaced"/>
</dbReference>
<dbReference type="Gene3D" id="1.20.1070.10">
    <property type="entry name" value="Rhodopsin 7-helix transmembrane proteins"/>
    <property type="match status" value="2"/>
</dbReference>
<proteinExistence type="predicted"/>
<feature type="domain" description="G-protein coupled receptors family 1 profile" evidence="6">
    <location>
        <begin position="243"/>
        <end position="344"/>
    </location>
</feature>
<keyword evidence="2 5" id="KW-0812">Transmembrane</keyword>
<evidence type="ECO:0000259" key="6">
    <source>
        <dbReference type="PROSITE" id="PS50262"/>
    </source>
</evidence>
<dbReference type="PANTHER" id="PTHR47760">
    <property type="entry name" value="G-PROTEIN COUPLED RECEPTOR B0563.6-LIKE PROTEIN-RELATED"/>
    <property type="match status" value="1"/>
</dbReference>
<accession>A0ABM1F206</accession>
<name>A0ABM1F206_PRICU</name>
<keyword evidence="3 5" id="KW-1133">Transmembrane helix</keyword>
<keyword evidence="4 5" id="KW-0472">Membrane</keyword>
<organism evidence="7 8">
    <name type="scientific">Priapulus caudatus</name>
    <name type="common">Priapulid worm</name>
    <dbReference type="NCBI Taxonomy" id="37621"/>
    <lineage>
        <taxon>Eukaryota</taxon>
        <taxon>Metazoa</taxon>
        <taxon>Ecdysozoa</taxon>
        <taxon>Scalidophora</taxon>
        <taxon>Priapulida</taxon>
        <taxon>Priapulimorpha</taxon>
        <taxon>Priapulimorphida</taxon>
        <taxon>Priapulidae</taxon>
        <taxon>Priapulus</taxon>
    </lineage>
</organism>
<evidence type="ECO:0000256" key="4">
    <source>
        <dbReference type="ARBA" id="ARBA00023136"/>
    </source>
</evidence>
<comment type="subcellular location">
    <subcellularLocation>
        <location evidence="1">Membrane</location>
    </subcellularLocation>
</comment>
<protein>
    <submittedName>
        <fullName evidence="8">Uncharacterized protein LOC106818269</fullName>
    </submittedName>
</protein>
<dbReference type="PANTHER" id="PTHR47760:SF1">
    <property type="entry name" value="G-PROTEIN COUPLED RECEPTORS FAMILY 1 PROFILE DOMAIN-CONTAINING PROTEIN"/>
    <property type="match status" value="1"/>
</dbReference>
<sequence>MTTTNATTLADMAAATSLTLGDDEAYGSSVATVVGDFLTTTIGDVVGFLSSTSSGDVTERAGTPTGDVMNFSPRADDVFASTTSSPTKQTHPTTPFASIERNVKLIIYRVAFPLVVVVGLVGDSLNVAVLWRSARPSVGDAFYTLLRALAVADLAVNVALTPSVLIRADVIPYHTATTMWYYTHVNFFLLRTLTCASNLIVVLTRVVVVNATYATWGWNADLRASVFYADVWPVGREIISKGFPLVCVLALNPLIVRAHRQLLLRRRRLQQRRPAAAEPRDEPQLLRLLLSLSVAFVVCALPSAVLQALVRLRPHALSTTAFFVALHVTYFVEMCNYAANFYLYGVASADFRRRFREVFAVGGRQVAPAVPKTPTTERIQMA</sequence>
<dbReference type="PRINTS" id="PR00237">
    <property type="entry name" value="GPCRRHODOPSN"/>
</dbReference>
<gene>
    <name evidence="8" type="primary">LOC106818269</name>
</gene>
<reference evidence="8" key="1">
    <citation type="submission" date="2025-08" db="UniProtKB">
        <authorList>
            <consortium name="RefSeq"/>
        </authorList>
    </citation>
    <scope>IDENTIFICATION</scope>
</reference>
<evidence type="ECO:0000256" key="1">
    <source>
        <dbReference type="ARBA" id="ARBA00004370"/>
    </source>
</evidence>
<feature type="transmembrane region" description="Helical" evidence="5">
    <location>
        <begin position="322"/>
        <end position="344"/>
    </location>
</feature>
<evidence type="ECO:0000256" key="3">
    <source>
        <dbReference type="ARBA" id="ARBA00022989"/>
    </source>
</evidence>
<dbReference type="PROSITE" id="PS50262">
    <property type="entry name" value="G_PROTEIN_RECEP_F1_2"/>
    <property type="match status" value="1"/>
</dbReference>
<evidence type="ECO:0000256" key="2">
    <source>
        <dbReference type="ARBA" id="ARBA00022692"/>
    </source>
</evidence>
<dbReference type="GeneID" id="106818269"/>
<dbReference type="InterPro" id="IPR000276">
    <property type="entry name" value="GPCR_Rhodpsn"/>
</dbReference>
<evidence type="ECO:0000313" key="7">
    <source>
        <dbReference type="Proteomes" id="UP000695022"/>
    </source>
</evidence>
<feature type="transmembrane region" description="Helical" evidence="5">
    <location>
        <begin position="187"/>
        <end position="208"/>
    </location>
</feature>
<evidence type="ECO:0000256" key="5">
    <source>
        <dbReference type="SAM" id="Phobius"/>
    </source>
</evidence>
<dbReference type="SUPFAM" id="SSF81321">
    <property type="entry name" value="Family A G protein-coupled receptor-like"/>
    <property type="match status" value="1"/>
</dbReference>
<feature type="transmembrane region" description="Helical" evidence="5">
    <location>
        <begin position="242"/>
        <end position="264"/>
    </location>
</feature>
<feature type="transmembrane region" description="Helical" evidence="5">
    <location>
        <begin position="285"/>
        <end position="310"/>
    </location>
</feature>
<dbReference type="InterPro" id="IPR053093">
    <property type="entry name" value="GPCR-like"/>
</dbReference>
<feature type="transmembrane region" description="Helical" evidence="5">
    <location>
        <begin position="141"/>
        <end position="166"/>
    </location>
</feature>
<feature type="transmembrane region" description="Helical" evidence="5">
    <location>
        <begin position="106"/>
        <end position="129"/>
    </location>
</feature>
<evidence type="ECO:0000313" key="8">
    <source>
        <dbReference type="RefSeq" id="XP_014678477.1"/>
    </source>
</evidence>
<dbReference type="InterPro" id="IPR017452">
    <property type="entry name" value="GPCR_Rhodpsn_7TM"/>
</dbReference>
<dbReference type="RefSeq" id="XP_014678477.1">
    <property type="nucleotide sequence ID" value="XM_014822991.1"/>
</dbReference>
<keyword evidence="7" id="KW-1185">Reference proteome</keyword>